<dbReference type="PANTHER" id="PTHR11596:SF5">
    <property type="entry name" value="ALKALINE PHOSPHATASE"/>
    <property type="match status" value="1"/>
</dbReference>
<feature type="compositionally biased region" description="Polar residues" evidence="3">
    <location>
        <begin position="535"/>
        <end position="549"/>
    </location>
</feature>
<evidence type="ECO:0000313" key="7">
    <source>
        <dbReference type="Proteomes" id="UP001597492"/>
    </source>
</evidence>
<organism evidence="6 7">
    <name type="scientific">Gulosibacter faecalis</name>
    <dbReference type="NCBI Taxonomy" id="272240"/>
    <lineage>
        <taxon>Bacteria</taxon>
        <taxon>Bacillati</taxon>
        <taxon>Actinomycetota</taxon>
        <taxon>Actinomycetes</taxon>
        <taxon>Micrococcales</taxon>
        <taxon>Microbacteriaceae</taxon>
        <taxon>Gulosibacter</taxon>
    </lineage>
</organism>
<proteinExistence type="inferred from homology"/>
<keyword evidence="6" id="KW-0378">Hydrolase</keyword>
<dbReference type="SUPFAM" id="SSF53649">
    <property type="entry name" value="Alkaline phosphatase-like"/>
    <property type="match status" value="1"/>
</dbReference>
<sequence>MKSQRFTKTLSACGAAATVALGSFAFATPASAATSAPEGPKNVILLIGDGMGYNHLDNMNAYENGEVYWQVDRGGDNKVKPWGGNSTPTEGFQAWDQVSMETAWYEQDPYDTQAAWGDFEQVKDNPTDSAAAGTAMATGHKTYNAGIGVDYNENVVENVSERAHELGKSAGVVSSVPFSHATPAAFSSHNTSRNDYEGIAAEQVNSEYMDVVMGAGHPYYNDDHQPTETGDFSYISEESFEQLRNGESDFTYIEENADFEALTTGDTPDQVFGIPQVGSTLQQNRTDDATLNDVVDLPTMTEGALNVLDNNDEGFFLMVEGGAIDWTGHANQTERNIEETIDFSNSIDSVVNWVEQNSSWDETLVIVTADHETGYLSGANYELDADGNQIPVEGSTDYVLGDWGPMEPTEAGSAPTQDWFSDNHTTMLVPYFVKGAGADTLLGYATGHDLVRGNYLSNVDMANWLLDDAWVANAAPTDPTTDPEPTADPEPSEPTQTEPTETDPAQTEPTQTSDAPTDPTSTDSSGDQGKGDAANGNQGSNDADGSLATTGADMFGPIAIAAGVLLLAGAAILVIRRRQQHDA</sequence>
<dbReference type="Pfam" id="PF00245">
    <property type="entry name" value="Alk_phosphatase"/>
    <property type="match status" value="1"/>
</dbReference>
<dbReference type="GO" id="GO:0004035">
    <property type="term" value="F:alkaline phosphatase activity"/>
    <property type="evidence" value="ECO:0007669"/>
    <property type="project" value="UniProtKB-EC"/>
</dbReference>
<comment type="caution">
    <text evidence="6">The sequence shown here is derived from an EMBL/GenBank/DDBJ whole genome shotgun (WGS) entry which is preliminary data.</text>
</comment>
<evidence type="ECO:0000313" key="6">
    <source>
        <dbReference type="EMBL" id="MFD2756911.1"/>
    </source>
</evidence>
<evidence type="ECO:0000256" key="1">
    <source>
        <dbReference type="ARBA" id="ARBA00022553"/>
    </source>
</evidence>
<reference evidence="7" key="1">
    <citation type="journal article" date="2019" name="Int. J. Syst. Evol. Microbiol.">
        <title>The Global Catalogue of Microorganisms (GCM) 10K type strain sequencing project: providing services to taxonomists for standard genome sequencing and annotation.</title>
        <authorList>
            <consortium name="The Broad Institute Genomics Platform"/>
            <consortium name="The Broad Institute Genome Sequencing Center for Infectious Disease"/>
            <person name="Wu L."/>
            <person name="Ma J."/>
        </authorList>
    </citation>
    <scope>NUCLEOTIDE SEQUENCE [LARGE SCALE GENOMIC DNA]</scope>
    <source>
        <strain evidence="7">TISTR 1514</strain>
    </source>
</reference>
<dbReference type="InterPro" id="IPR001952">
    <property type="entry name" value="Alkaline_phosphatase"/>
</dbReference>
<feature type="region of interest" description="Disordered" evidence="3">
    <location>
        <begin position="474"/>
        <end position="550"/>
    </location>
</feature>
<dbReference type="EMBL" id="JBHUNE010000001">
    <property type="protein sequence ID" value="MFD2756911.1"/>
    <property type="molecule type" value="Genomic_DNA"/>
</dbReference>
<evidence type="ECO:0000256" key="3">
    <source>
        <dbReference type="SAM" id="MobiDB-lite"/>
    </source>
</evidence>
<feature type="signal peptide" evidence="5">
    <location>
        <begin position="1"/>
        <end position="32"/>
    </location>
</feature>
<dbReference type="NCBIfam" id="TIGR01167">
    <property type="entry name" value="LPXTG_anchor"/>
    <property type="match status" value="1"/>
</dbReference>
<evidence type="ECO:0000256" key="4">
    <source>
        <dbReference type="SAM" id="Phobius"/>
    </source>
</evidence>
<keyword evidence="4" id="KW-1133">Transmembrane helix</keyword>
<keyword evidence="7" id="KW-1185">Reference proteome</keyword>
<dbReference type="CDD" id="cd16012">
    <property type="entry name" value="ALP"/>
    <property type="match status" value="1"/>
</dbReference>
<feature type="chain" id="PRO_5047187947" evidence="5">
    <location>
        <begin position="33"/>
        <end position="583"/>
    </location>
</feature>
<name>A0ABW5UTJ4_9MICO</name>
<keyword evidence="4" id="KW-0812">Transmembrane</keyword>
<keyword evidence="5" id="KW-0732">Signal</keyword>
<dbReference type="PRINTS" id="PR00113">
    <property type="entry name" value="ALKPHPHTASE"/>
</dbReference>
<accession>A0ABW5UTJ4</accession>
<evidence type="ECO:0000256" key="5">
    <source>
        <dbReference type="SAM" id="SignalP"/>
    </source>
</evidence>
<dbReference type="EC" id="3.1.3.1" evidence="6"/>
<keyword evidence="1" id="KW-0597">Phosphoprotein</keyword>
<feature type="compositionally biased region" description="Low complexity" evidence="3">
    <location>
        <begin position="493"/>
        <end position="527"/>
    </location>
</feature>
<evidence type="ECO:0000256" key="2">
    <source>
        <dbReference type="RuleBase" id="RU003946"/>
    </source>
</evidence>
<dbReference type="Proteomes" id="UP001597492">
    <property type="component" value="Unassembled WGS sequence"/>
</dbReference>
<dbReference type="PANTHER" id="PTHR11596">
    <property type="entry name" value="ALKALINE PHOSPHATASE"/>
    <property type="match status" value="1"/>
</dbReference>
<dbReference type="InterPro" id="IPR017850">
    <property type="entry name" value="Alkaline_phosphatase_core_sf"/>
</dbReference>
<protein>
    <submittedName>
        <fullName evidence="6">Alkaline phosphatase</fullName>
        <ecNumber evidence="6">3.1.3.1</ecNumber>
    </submittedName>
</protein>
<dbReference type="RefSeq" id="WP_019618990.1">
    <property type="nucleotide sequence ID" value="NZ_JBHUNE010000001.1"/>
</dbReference>
<dbReference type="SMART" id="SM00098">
    <property type="entry name" value="alkPPc"/>
    <property type="match status" value="1"/>
</dbReference>
<dbReference type="Gene3D" id="3.40.720.10">
    <property type="entry name" value="Alkaline Phosphatase, subunit A"/>
    <property type="match status" value="1"/>
</dbReference>
<feature type="compositionally biased region" description="Low complexity" evidence="3">
    <location>
        <begin position="474"/>
        <end position="484"/>
    </location>
</feature>
<comment type="similarity">
    <text evidence="2">Belongs to the alkaline phosphatase family.</text>
</comment>
<keyword evidence="4" id="KW-0472">Membrane</keyword>
<gene>
    <name evidence="6" type="ORF">ACFSW7_00780</name>
</gene>
<feature type="transmembrane region" description="Helical" evidence="4">
    <location>
        <begin position="554"/>
        <end position="575"/>
    </location>
</feature>